<name>A0AAV4XKQ1_CAEEX</name>
<evidence type="ECO:0000313" key="3">
    <source>
        <dbReference type="Proteomes" id="UP001054945"/>
    </source>
</evidence>
<organism evidence="2 3">
    <name type="scientific">Caerostris extrusa</name>
    <name type="common">Bark spider</name>
    <name type="synonym">Caerostris bankana</name>
    <dbReference type="NCBI Taxonomy" id="172846"/>
    <lineage>
        <taxon>Eukaryota</taxon>
        <taxon>Metazoa</taxon>
        <taxon>Ecdysozoa</taxon>
        <taxon>Arthropoda</taxon>
        <taxon>Chelicerata</taxon>
        <taxon>Arachnida</taxon>
        <taxon>Araneae</taxon>
        <taxon>Araneomorphae</taxon>
        <taxon>Entelegynae</taxon>
        <taxon>Araneoidea</taxon>
        <taxon>Araneidae</taxon>
        <taxon>Caerostris</taxon>
    </lineage>
</organism>
<dbReference type="EMBL" id="BPLR01000563">
    <property type="protein sequence ID" value="GIY95682.1"/>
    <property type="molecule type" value="Genomic_DNA"/>
</dbReference>
<comment type="caution">
    <text evidence="2">The sequence shown here is derived from an EMBL/GenBank/DDBJ whole genome shotgun (WGS) entry which is preliminary data.</text>
</comment>
<proteinExistence type="predicted"/>
<evidence type="ECO:0000256" key="1">
    <source>
        <dbReference type="SAM" id="MobiDB-lite"/>
    </source>
</evidence>
<dbReference type="AlphaFoldDB" id="A0AAV4XKQ1"/>
<keyword evidence="3" id="KW-1185">Reference proteome</keyword>
<dbReference type="Proteomes" id="UP001054945">
    <property type="component" value="Unassembled WGS sequence"/>
</dbReference>
<feature type="region of interest" description="Disordered" evidence="1">
    <location>
        <begin position="57"/>
        <end position="81"/>
    </location>
</feature>
<evidence type="ECO:0000313" key="2">
    <source>
        <dbReference type="EMBL" id="GIY95682.1"/>
    </source>
</evidence>
<gene>
    <name evidence="2" type="primary">AVEN_150521_1</name>
    <name evidence="2" type="ORF">CEXT_238571</name>
</gene>
<sequence length="130" mass="14827">MSFTESDEGTACQDRYRTLGTELRIEDMSTERNGEPQYLAHSAPVFRTDGEPVLDKRNFQGMRTRKSSGSSNSPHGMMGSNDGNILKSIILHLIKYPRRLNRAEAKSENYNLRANYIPRLGRKRSYPGMK</sequence>
<protein>
    <submittedName>
        <fullName evidence="2">Uncharacterized protein</fullName>
    </submittedName>
</protein>
<reference evidence="2 3" key="1">
    <citation type="submission" date="2021-06" db="EMBL/GenBank/DDBJ databases">
        <title>Caerostris extrusa draft genome.</title>
        <authorList>
            <person name="Kono N."/>
            <person name="Arakawa K."/>
        </authorList>
    </citation>
    <scope>NUCLEOTIDE SEQUENCE [LARGE SCALE GENOMIC DNA]</scope>
</reference>
<accession>A0AAV4XKQ1</accession>